<feature type="domain" description="Protein kinase" evidence="10">
    <location>
        <begin position="903"/>
        <end position="1204"/>
    </location>
</feature>
<comment type="catalytic activity">
    <reaction evidence="7">
        <text>L-threonyl-[protein] + ATP = O-phospho-L-threonyl-[protein] + ADP + H(+)</text>
        <dbReference type="Rhea" id="RHEA:46608"/>
        <dbReference type="Rhea" id="RHEA-COMP:11060"/>
        <dbReference type="Rhea" id="RHEA-COMP:11605"/>
        <dbReference type="ChEBI" id="CHEBI:15378"/>
        <dbReference type="ChEBI" id="CHEBI:30013"/>
        <dbReference type="ChEBI" id="CHEBI:30616"/>
        <dbReference type="ChEBI" id="CHEBI:61977"/>
        <dbReference type="ChEBI" id="CHEBI:456216"/>
        <dbReference type="EC" id="2.7.11.1"/>
    </reaction>
</comment>
<evidence type="ECO:0000256" key="4">
    <source>
        <dbReference type="ARBA" id="ARBA00022741"/>
    </source>
</evidence>
<dbReference type="PANTHER" id="PTHR48006">
    <property type="entry name" value="LEUCINE-RICH REPEAT-CONTAINING PROTEIN DDB_G0281931-RELATED"/>
    <property type="match status" value="1"/>
</dbReference>
<evidence type="ECO:0000256" key="8">
    <source>
        <dbReference type="ARBA" id="ARBA00048679"/>
    </source>
</evidence>
<evidence type="ECO:0000256" key="6">
    <source>
        <dbReference type="ARBA" id="ARBA00022840"/>
    </source>
</evidence>
<dbReference type="Proteomes" id="UP000660262">
    <property type="component" value="Unassembled WGS sequence"/>
</dbReference>
<evidence type="ECO:0000256" key="2">
    <source>
        <dbReference type="ARBA" id="ARBA00022527"/>
    </source>
</evidence>
<evidence type="ECO:0000313" key="12">
    <source>
        <dbReference type="Proteomes" id="UP000660262"/>
    </source>
</evidence>
<protein>
    <recommendedName>
        <fullName evidence="1">non-specific serine/threonine protein kinase</fullName>
        <ecNumber evidence="1">2.7.11.1</ecNumber>
    </recommendedName>
</protein>
<dbReference type="EMBL" id="BNJQ01000023">
    <property type="protein sequence ID" value="GHP09095.1"/>
    <property type="molecule type" value="Genomic_DNA"/>
</dbReference>
<dbReference type="GO" id="GO:0004674">
    <property type="term" value="F:protein serine/threonine kinase activity"/>
    <property type="evidence" value="ECO:0007669"/>
    <property type="project" value="UniProtKB-KW"/>
</dbReference>
<dbReference type="Gene3D" id="1.10.510.10">
    <property type="entry name" value="Transferase(Phosphotransferase) domain 1"/>
    <property type="match status" value="1"/>
</dbReference>
<keyword evidence="4" id="KW-0547">Nucleotide-binding</keyword>
<keyword evidence="3" id="KW-0808">Transferase</keyword>
<keyword evidence="9" id="KW-1133">Transmembrane helix</keyword>
<keyword evidence="5" id="KW-0418">Kinase</keyword>
<evidence type="ECO:0000256" key="1">
    <source>
        <dbReference type="ARBA" id="ARBA00012513"/>
    </source>
</evidence>
<dbReference type="GO" id="GO:0005524">
    <property type="term" value="F:ATP binding"/>
    <property type="evidence" value="ECO:0007669"/>
    <property type="project" value="UniProtKB-KW"/>
</dbReference>
<dbReference type="PROSITE" id="PS50011">
    <property type="entry name" value="PROTEIN_KINASE_DOM"/>
    <property type="match status" value="1"/>
</dbReference>
<comment type="caution">
    <text evidence="11">The sequence shown here is derived from an EMBL/GenBank/DDBJ whole genome shotgun (WGS) entry which is preliminary data.</text>
</comment>
<dbReference type="InterPro" id="IPR011009">
    <property type="entry name" value="Kinase-like_dom_sf"/>
</dbReference>
<evidence type="ECO:0000256" key="7">
    <source>
        <dbReference type="ARBA" id="ARBA00047899"/>
    </source>
</evidence>
<evidence type="ECO:0000256" key="3">
    <source>
        <dbReference type="ARBA" id="ARBA00022679"/>
    </source>
</evidence>
<comment type="catalytic activity">
    <reaction evidence="8">
        <text>L-seryl-[protein] + ATP = O-phospho-L-seryl-[protein] + ADP + H(+)</text>
        <dbReference type="Rhea" id="RHEA:17989"/>
        <dbReference type="Rhea" id="RHEA-COMP:9863"/>
        <dbReference type="Rhea" id="RHEA-COMP:11604"/>
        <dbReference type="ChEBI" id="CHEBI:15378"/>
        <dbReference type="ChEBI" id="CHEBI:29999"/>
        <dbReference type="ChEBI" id="CHEBI:30616"/>
        <dbReference type="ChEBI" id="CHEBI:83421"/>
        <dbReference type="ChEBI" id="CHEBI:456216"/>
        <dbReference type="EC" id="2.7.11.1"/>
    </reaction>
</comment>
<dbReference type="InterPro" id="IPR051824">
    <property type="entry name" value="LRR_Rcpt-Like_S/T_Kinase"/>
</dbReference>
<proteinExistence type="predicted"/>
<evidence type="ECO:0000256" key="5">
    <source>
        <dbReference type="ARBA" id="ARBA00022777"/>
    </source>
</evidence>
<keyword evidence="9" id="KW-0812">Transmembrane</keyword>
<feature type="transmembrane region" description="Helical" evidence="9">
    <location>
        <begin position="800"/>
        <end position="822"/>
    </location>
</feature>
<sequence length="1204" mass="127753">MMSSRPVLSAHGHGCRRFVSALQLMRIFLCGCVLVLTTSVCQLQIGGAHAAESSGVDTTASATTITMPNDHQTIPNLSNNNNDNGNNNVVSAVTGTLVITLAPASIPYANLVLNAPTNEDARNAGAGAARDGLAASIARAIGATSANAVRLADRTGLARPTSGWAITIAKAALGIPQTQQEGQTQQLWEVPIYVTAWFTDLNSAEAAKAAMDEGAVRLALMAYPPFAFSLATARSHSFRGTALEVAKLQTEPMAKSAMSSQPLPVLLLANTTTTVLSHTKAAETSKSVSTAATLGALATCDPLAPKFPKCIGPCIMPIAASSSSSTSHALDDIFVSNYYGLPTLTEQRANMTLTAEALPGGPSALACPSMEAGCCDTRRRCPPARSYGAAAAWSLVSEGQHAVCVSFSNSSNATHEVLTLMPYECAHHFGSELGVPSRTDEDLALVIAAEDASFAIADYDAAGTWRAMWRSRCMADVNPTCPERLAHEACENGDLPEQVAASMRQVASEALVVMSTPRHNNETSWKIPHHVSEMSAYPYDIVAAEQEQRAQIRMAHNLNAPEQNALAAALSSSVSSSAVSSNITQTKDLSVTVEQVDDDDDNNNNNNNVTMLWAPIPDFQDFAVIVGETTAAAMEEIRRENATFDIMSGGTTAVALAEIEREGGHLMYNVTEAEARLVAAVEDTRFYDAQVEYRSLMPHLASTTDVQRVNAMVNAAADGYPLSTALSEGQYSSLVDFAAPDAELMEVELLNFQEHDPILVHMTSGISSVGAEMTTTTTMTEDITGDRAQTIQTNATFQSIIVAVGSIALMLVLAAAAIFAVYRRRRHRRQRIAGELPTSAERSPAVQRALMAAEKLGAHSKNTCDHDDDLSWKAYVKSALAARTAPTHRPAAISEATSHFNSARLLPVVSNGRYGRLPAYKGTLRDKTAVHVLIVEEEKRFPGLFEAHAGWWCRLRHAHLARWYGVCLDVPAAALRSSSSTSRHGAAAAIIEACENGSLRSRIRDSPALGFRARVRALTGVAKALSEIHSCARAMGRVGPPCLHSSLAKLAHGVHGRVRSDCIVFGAGDVVKLVPPVDTPGGAVELPDAAAYRRQAGGGSNNSGSAMEAAEADDLFALGVVMVEAITGLPAVERAGGQRRRLADHWLAQGGRFGERPPLVDPRVQRETPAVAEMALIRLGDVALRCLQGGVAAFEVAGELTKLL</sequence>
<name>A0A830HQY6_9CHLO</name>
<dbReference type="PANTHER" id="PTHR48006:SF102">
    <property type="entry name" value="LEUCINE-RICH REPEAT-CONTAINING PROTEIN DDB_G0281931-RELATED"/>
    <property type="match status" value="1"/>
</dbReference>
<dbReference type="Gene3D" id="3.30.200.20">
    <property type="entry name" value="Phosphorylase Kinase, domain 1"/>
    <property type="match status" value="1"/>
</dbReference>
<dbReference type="AlphaFoldDB" id="A0A830HQY6"/>
<reference evidence="11" key="1">
    <citation type="submission" date="2020-10" db="EMBL/GenBank/DDBJ databases">
        <title>Unveiling of a novel bifunctional photoreceptor, Dualchrome1, isolated from a cosmopolitan green alga.</title>
        <authorList>
            <person name="Suzuki S."/>
            <person name="Kawachi M."/>
        </authorList>
    </citation>
    <scope>NUCLEOTIDE SEQUENCE</scope>
    <source>
        <strain evidence="11">NIES 2893</strain>
    </source>
</reference>
<keyword evidence="6" id="KW-0067">ATP-binding</keyword>
<keyword evidence="2" id="KW-0723">Serine/threonine-protein kinase</keyword>
<evidence type="ECO:0000313" key="11">
    <source>
        <dbReference type="EMBL" id="GHP09095.1"/>
    </source>
</evidence>
<organism evidence="11 12">
    <name type="scientific">Pycnococcus provasolii</name>
    <dbReference type="NCBI Taxonomy" id="41880"/>
    <lineage>
        <taxon>Eukaryota</taxon>
        <taxon>Viridiplantae</taxon>
        <taxon>Chlorophyta</taxon>
        <taxon>Pseudoscourfieldiophyceae</taxon>
        <taxon>Pseudoscourfieldiales</taxon>
        <taxon>Pycnococcaceae</taxon>
        <taxon>Pycnococcus</taxon>
    </lineage>
</organism>
<dbReference type="OrthoDB" id="676979at2759"/>
<dbReference type="SUPFAM" id="SSF56112">
    <property type="entry name" value="Protein kinase-like (PK-like)"/>
    <property type="match status" value="1"/>
</dbReference>
<evidence type="ECO:0000259" key="10">
    <source>
        <dbReference type="PROSITE" id="PS50011"/>
    </source>
</evidence>
<dbReference type="EC" id="2.7.11.1" evidence="1"/>
<accession>A0A830HQY6</accession>
<keyword evidence="9" id="KW-0472">Membrane</keyword>
<evidence type="ECO:0000256" key="9">
    <source>
        <dbReference type="SAM" id="Phobius"/>
    </source>
</evidence>
<keyword evidence="12" id="KW-1185">Reference proteome</keyword>
<dbReference type="InterPro" id="IPR000719">
    <property type="entry name" value="Prot_kinase_dom"/>
</dbReference>
<gene>
    <name evidence="11" type="ORF">PPROV_000783200</name>
</gene>